<accession>X1BU19</accession>
<protein>
    <submittedName>
        <fullName evidence="1">Uncharacterized protein</fullName>
    </submittedName>
</protein>
<gene>
    <name evidence="1" type="ORF">S01H4_39333</name>
</gene>
<reference evidence="1" key="1">
    <citation type="journal article" date="2014" name="Front. Microbiol.">
        <title>High frequency of phylogenetically diverse reductive dehalogenase-homologous genes in deep subseafloor sedimentary metagenomes.</title>
        <authorList>
            <person name="Kawai M."/>
            <person name="Futagami T."/>
            <person name="Toyoda A."/>
            <person name="Takaki Y."/>
            <person name="Nishi S."/>
            <person name="Hori S."/>
            <person name="Arai W."/>
            <person name="Tsubouchi T."/>
            <person name="Morono Y."/>
            <person name="Uchiyama I."/>
            <person name="Ito T."/>
            <person name="Fujiyama A."/>
            <person name="Inagaki F."/>
            <person name="Takami H."/>
        </authorList>
    </citation>
    <scope>NUCLEOTIDE SEQUENCE</scope>
    <source>
        <strain evidence="1">Expedition CK06-06</strain>
    </source>
</reference>
<organism evidence="1">
    <name type="scientific">marine sediment metagenome</name>
    <dbReference type="NCBI Taxonomy" id="412755"/>
    <lineage>
        <taxon>unclassified sequences</taxon>
        <taxon>metagenomes</taxon>
        <taxon>ecological metagenomes</taxon>
    </lineage>
</organism>
<name>X1BU19_9ZZZZ</name>
<comment type="caution">
    <text evidence="1">The sequence shown here is derived from an EMBL/GenBank/DDBJ whole genome shotgun (WGS) entry which is preliminary data.</text>
</comment>
<proteinExistence type="predicted"/>
<dbReference type="AlphaFoldDB" id="X1BU19"/>
<sequence>VYVIRLGDKYEQIAINSFTDGGDFSASPAVSDGELFIRSTRMLYCISKE</sequence>
<evidence type="ECO:0000313" key="1">
    <source>
        <dbReference type="EMBL" id="GAG98530.1"/>
    </source>
</evidence>
<feature type="non-terminal residue" evidence="1">
    <location>
        <position position="1"/>
    </location>
</feature>
<dbReference type="EMBL" id="BART01021295">
    <property type="protein sequence ID" value="GAG98530.1"/>
    <property type="molecule type" value="Genomic_DNA"/>
</dbReference>